<dbReference type="InterPro" id="IPR036919">
    <property type="entry name" value="Ribo_uL30_ferredoxin-like_sf"/>
</dbReference>
<dbReference type="GO" id="GO:0015934">
    <property type="term" value="C:large ribosomal subunit"/>
    <property type="evidence" value="ECO:0007669"/>
    <property type="project" value="InterPro"/>
</dbReference>
<evidence type="ECO:0000313" key="8">
    <source>
        <dbReference type="EMBL" id="GAP15305.1"/>
    </source>
</evidence>
<gene>
    <name evidence="5" type="primary">rpmD</name>
    <name evidence="8" type="ORF">LARV_03089</name>
</gene>
<dbReference type="PANTHER" id="PTHR15892">
    <property type="entry name" value="MITOCHONDRIAL RIBOSOMAL PROTEIN L30"/>
    <property type="match status" value="1"/>
</dbReference>
<name>A0A0S7BI83_9CHLR</name>
<evidence type="ECO:0000256" key="4">
    <source>
        <dbReference type="ARBA" id="ARBA00023274"/>
    </source>
</evidence>
<evidence type="ECO:0000256" key="6">
    <source>
        <dbReference type="RuleBase" id="RU003734"/>
    </source>
</evidence>
<dbReference type="InterPro" id="IPR005996">
    <property type="entry name" value="Ribosomal_uL30_bac-type"/>
</dbReference>
<evidence type="ECO:0000256" key="2">
    <source>
        <dbReference type="ARBA" id="ARBA00011838"/>
    </source>
</evidence>
<dbReference type="AlphaFoldDB" id="A0A0S7BI83"/>
<dbReference type="RefSeq" id="WP_075074491.1">
    <property type="nucleotide sequence ID" value="NZ_DF967972.1"/>
</dbReference>
<evidence type="ECO:0000313" key="9">
    <source>
        <dbReference type="Proteomes" id="UP000055060"/>
    </source>
</evidence>
<dbReference type="EMBL" id="DF967972">
    <property type="protein sequence ID" value="GAP15305.1"/>
    <property type="molecule type" value="Genomic_DNA"/>
</dbReference>
<feature type="domain" description="Large ribosomal subunit protein uL30-like ferredoxin-like fold" evidence="7">
    <location>
        <begin position="7"/>
        <end position="57"/>
    </location>
</feature>
<dbReference type="HAMAP" id="MF_01371_B">
    <property type="entry name" value="Ribosomal_uL30_B"/>
    <property type="match status" value="1"/>
</dbReference>
<keyword evidence="9" id="KW-1185">Reference proteome</keyword>
<dbReference type="FunFam" id="3.30.1390.20:FF:000001">
    <property type="entry name" value="50S ribosomal protein L30"/>
    <property type="match status" value="1"/>
</dbReference>
<comment type="subunit">
    <text evidence="2 5">Part of the 50S ribosomal subunit.</text>
</comment>
<dbReference type="Gene3D" id="3.30.1390.20">
    <property type="entry name" value="Ribosomal protein L30, ferredoxin-like fold domain"/>
    <property type="match status" value="1"/>
</dbReference>
<dbReference type="InterPro" id="IPR018038">
    <property type="entry name" value="Ribosomal_uL30_CS"/>
</dbReference>
<dbReference type="OrthoDB" id="9812790at2"/>
<accession>A0A0S7BI83</accession>
<evidence type="ECO:0000256" key="1">
    <source>
        <dbReference type="ARBA" id="ARBA00007594"/>
    </source>
</evidence>
<keyword evidence="3 5" id="KW-0689">Ribosomal protein</keyword>
<keyword evidence="4 5" id="KW-0687">Ribonucleoprotein</keyword>
<dbReference type="PANTHER" id="PTHR15892:SF2">
    <property type="entry name" value="LARGE RIBOSOMAL SUBUNIT PROTEIN UL30M"/>
    <property type="match status" value="1"/>
</dbReference>
<dbReference type="InterPro" id="IPR016082">
    <property type="entry name" value="Ribosomal_uL30_ferredoxin-like"/>
</dbReference>
<dbReference type="CDD" id="cd01658">
    <property type="entry name" value="Ribosomal_L30"/>
    <property type="match status" value="1"/>
</dbReference>
<dbReference type="PIRSF" id="PIRSF002211">
    <property type="entry name" value="Ribosomal_L30_bac-type"/>
    <property type="match status" value="1"/>
</dbReference>
<evidence type="ECO:0000256" key="5">
    <source>
        <dbReference type="HAMAP-Rule" id="MF_01371"/>
    </source>
</evidence>
<dbReference type="SUPFAM" id="SSF55129">
    <property type="entry name" value="Ribosomal protein L30p/L7e"/>
    <property type="match status" value="1"/>
</dbReference>
<organism evidence="8">
    <name type="scientific">Longilinea arvoryzae</name>
    <dbReference type="NCBI Taxonomy" id="360412"/>
    <lineage>
        <taxon>Bacteria</taxon>
        <taxon>Bacillati</taxon>
        <taxon>Chloroflexota</taxon>
        <taxon>Anaerolineae</taxon>
        <taxon>Anaerolineales</taxon>
        <taxon>Anaerolineaceae</taxon>
        <taxon>Longilinea</taxon>
    </lineage>
</organism>
<proteinExistence type="inferred from homology"/>
<protein>
    <recommendedName>
        <fullName evidence="5">Large ribosomal subunit protein uL30</fullName>
    </recommendedName>
</protein>
<dbReference type="GO" id="GO:0003735">
    <property type="term" value="F:structural constituent of ribosome"/>
    <property type="evidence" value="ECO:0007669"/>
    <property type="project" value="InterPro"/>
</dbReference>
<sequence length="65" mass="7430">MSETKMLRITLVKSPIGNTTRHKETIRALGLHRMNQTVVHADTPSLRGMLLKVNHLVRIEEQEAK</sequence>
<dbReference type="PROSITE" id="PS00634">
    <property type="entry name" value="RIBOSOMAL_L30"/>
    <property type="match status" value="1"/>
</dbReference>
<dbReference type="GO" id="GO:0006412">
    <property type="term" value="P:translation"/>
    <property type="evidence" value="ECO:0007669"/>
    <property type="project" value="UniProtKB-UniRule"/>
</dbReference>
<dbReference type="Proteomes" id="UP000055060">
    <property type="component" value="Unassembled WGS sequence"/>
</dbReference>
<dbReference type="Pfam" id="PF00327">
    <property type="entry name" value="Ribosomal_L30"/>
    <property type="match status" value="1"/>
</dbReference>
<dbReference type="STRING" id="360412.LARV_03089"/>
<comment type="similarity">
    <text evidence="1 5 6">Belongs to the universal ribosomal protein uL30 family.</text>
</comment>
<evidence type="ECO:0000256" key="3">
    <source>
        <dbReference type="ARBA" id="ARBA00022980"/>
    </source>
</evidence>
<evidence type="ECO:0000259" key="7">
    <source>
        <dbReference type="Pfam" id="PF00327"/>
    </source>
</evidence>
<dbReference type="NCBIfam" id="TIGR01308">
    <property type="entry name" value="rpmD_bact"/>
    <property type="match status" value="1"/>
</dbReference>
<reference evidence="8" key="1">
    <citation type="submission" date="2015-07" db="EMBL/GenBank/DDBJ databases">
        <title>Draft Genome Sequences of Anaerolinea thermolimosa IMO-1, Bellilinea caldifistulae GOMI-1, Leptolinea tardivitalis YMTK-2, Levilinea saccharolytica KIBI-1,Longilinea arvoryzae KOME-1, Previously Described as Members of the Anaerolineaceae (Chloroflexi).</title>
        <authorList>
            <person name="Sekiguchi Y."/>
            <person name="Ohashi A."/>
            <person name="Matsuura N."/>
            <person name="Tourlousse M.D."/>
        </authorList>
    </citation>
    <scope>NUCLEOTIDE SEQUENCE [LARGE SCALE GENOMIC DNA]</scope>
    <source>
        <strain evidence="8">KOME-1</strain>
    </source>
</reference>